<reference evidence="3 4" key="1">
    <citation type="submission" date="2020-12" db="EMBL/GenBank/DDBJ databases">
        <title>FDA dAtabase for Regulatory Grade micrObial Sequences (FDA-ARGOS): Supporting development and validation of Infectious Disease Dx tests.</title>
        <authorList>
            <person name="Sproer C."/>
            <person name="Gronow S."/>
            <person name="Severitt S."/>
            <person name="Schroder I."/>
            <person name="Tallon L."/>
            <person name="Sadzewicz L."/>
            <person name="Zhao X."/>
            <person name="Boylan J."/>
            <person name="Ott S."/>
            <person name="Bowen H."/>
            <person name="Vavikolanu K."/>
            <person name="Mehta A."/>
            <person name="Aluvathingal J."/>
            <person name="Nadendla S."/>
            <person name="Lowell S."/>
            <person name="Myers T."/>
            <person name="Yan Y."/>
            <person name="Sichtig H."/>
        </authorList>
    </citation>
    <scope>NUCLEOTIDE SEQUENCE [LARGE SCALE GENOMIC DNA]</scope>
    <source>
        <strain evidence="3 4">FDAARGOS_864</strain>
    </source>
</reference>
<gene>
    <name evidence="3" type="ORF">I6G21_07205</name>
</gene>
<feature type="region of interest" description="Disordered" evidence="1">
    <location>
        <begin position="1"/>
        <end position="21"/>
    </location>
</feature>
<dbReference type="Proteomes" id="UP000594975">
    <property type="component" value="Chromosome"/>
</dbReference>
<name>A0A7T3CJH9_9MICC</name>
<dbReference type="PANTHER" id="PTHR34215">
    <property type="entry name" value="BLL0784 PROTEIN"/>
    <property type="match status" value="1"/>
</dbReference>
<organism evidence="3 4">
    <name type="scientific">Rothia kristinae</name>
    <dbReference type="NCBI Taxonomy" id="37923"/>
    <lineage>
        <taxon>Bacteria</taxon>
        <taxon>Bacillati</taxon>
        <taxon>Actinomycetota</taxon>
        <taxon>Actinomycetes</taxon>
        <taxon>Micrococcales</taxon>
        <taxon>Micrococcaceae</taxon>
        <taxon>Rothia</taxon>
    </lineage>
</organism>
<dbReference type="EMBL" id="CP065738">
    <property type="protein sequence ID" value="QPT54714.1"/>
    <property type="molecule type" value="Genomic_DNA"/>
</dbReference>
<dbReference type="InterPro" id="IPR007393">
    <property type="entry name" value="YlxR_dom"/>
</dbReference>
<evidence type="ECO:0000256" key="1">
    <source>
        <dbReference type="SAM" id="MobiDB-lite"/>
    </source>
</evidence>
<dbReference type="InterPro" id="IPR037465">
    <property type="entry name" value="YlxR"/>
</dbReference>
<evidence type="ECO:0000259" key="2">
    <source>
        <dbReference type="Pfam" id="PF04296"/>
    </source>
</evidence>
<evidence type="ECO:0000313" key="4">
    <source>
        <dbReference type="Proteomes" id="UP000594975"/>
    </source>
</evidence>
<protein>
    <submittedName>
        <fullName evidence="3">YlxR family protein</fullName>
    </submittedName>
</protein>
<proteinExistence type="predicted"/>
<accession>A0A7T3CJH9</accession>
<sequence length="100" mass="11068">MRARPPSTERGRTAVSSPAGQRTCIGCRRIEDRTALVRVVLSHPADAAVPQVVADPTRSAPGRGAWLHPRRECLERAERTRSFARAFRRAVDPAPLLTSW</sequence>
<dbReference type="SUPFAM" id="SSF64376">
    <property type="entry name" value="YlxR-like"/>
    <property type="match status" value="1"/>
</dbReference>
<dbReference type="Gene3D" id="3.30.1230.10">
    <property type="entry name" value="YlxR-like"/>
    <property type="match status" value="1"/>
</dbReference>
<dbReference type="KEGG" id="rkr:I6G21_07205"/>
<dbReference type="AlphaFoldDB" id="A0A7T3CJH9"/>
<dbReference type="Pfam" id="PF04296">
    <property type="entry name" value="YlxR"/>
    <property type="match status" value="1"/>
</dbReference>
<dbReference type="PANTHER" id="PTHR34215:SF1">
    <property type="entry name" value="YLXR DOMAIN-CONTAINING PROTEIN"/>
    <property type="match status" value="1"/>
</dbReference>
<feature type="domain" description="YlxR" evidence="2">
    <location>
        <begin position="22"/>
        <end position="92"/>
    </location>
</feature>
<dbReference type="InterPro" id="IPR035931">
    <property type="entry name" value="YlxR-like_sf"/>
</dbReference>
<evidence type="ECO:0000313" key="3">
    <source>
        <dbReference type="EMBL" id="QPT54714.1"/>
    </source>
</evidence>